<evidence type="ECO:0000256" key="3">
    <source>
        <dbReference type="ARBA" id="ARBA00023163"/>
    </source>
</evidence>
<dbReference type="PANTHER" id="PTHR33164">
    <property type="entry name" value="TRANSCRIPTIONAL REGULATOR, MARR FAMILY"/>
    <property type="match status" value="1"/>
</dbReference>
<dbReference type="InterPro" id="IPR000835">
    <property type="entry name" value="HTH_MarR-typ"/>
</dbReference>
<reference evidence="6" key="1">
    <citation type="journal article" date="2019" name="Int. J. Syst. Evol. Microbiol.">
        <title>The Global Catalogue of Microorganisms (GCM) 10K type strain sequencing project: providing services to taxonomists for standard genome sequencing and annotation.</title>
        <authorList>
            <consortium name="The Broad Institute Genomics Platform"/>
            <consortium name="The Broad Institute Genome Sequencing Center for Infectious Disease"/>
            <person name="Wu L."/>
            <person name="Ma J."/>
        </authorList>
    </citation>
    <scope>NUCLEOTIDE SEQUENCE [LARGE SCALE GENOMIC DNA]</scope>
    <source>
        <strain evidence="6">CGMCC 1.12471</strain>
    </source>
</reference>
<sequence>MEARDVRLANESWEALLHAQAAMMRAFDSERMWDEVSLNEYDVLYALKRAGCALRQQELTGAVLLSQPALSRLLERLEQRGLVTRSTDPADRRGVLVELTDAGADLQRRTGGKHARSVEERMRALTPDQQRQLRDLCALLAPTESSKGTRP</sequence>
<dbReference type="PROSITE" id="PS50995">
    <property type="entry name" value="HTH_MARR_2"/>
    <property type="match status" value="1"/>
</dbReference>
<evidence type="ECO:0000259" key="4">
    <source>
        <dbReference type="PROSITE" id="PS50995"/>
    </source>
</evidence>
<keyword evidence="6" id="KW-1185">Reference proteome</keyword>
<evidence type="ECO:0000313" key="5">
    <source>
        <dbReference type="EMBL" id="MFD1720463.1"/>
    </source>
</evidence>
<dbReference type="SUPFAM" id="SSF46785">
    <property type="entry name" value="Winged helix' DNA-binding domain"/>
    <property type="match status" value="1"/>
</dbReference>
<dbReference type="PANTHER" id="PTHR33164:SF104">
    <property type="entry name" value="TRANSCRIPTIONAL REGULATORY PROTEIN"/>
    <property type="match status" value="1"/>
</dbReference>
<keyword evidence="2" id="KW-0238">DNA-binding</keyword>
<evidence type="ECO:0000313" key="6">
    <source>
        <dbReference type="Proteomes" id="UP001597347"/>
    </source>
</evidence>
<keyword evidence="3" id="KW-0804">Transcription</keyword>
<dbReference type="RefSeq" id="WP_377931812.1">
    <property type="nucleotide sequence ID" value="NZ_JBHUEA010000003.1"/>
</dbReference>
<dbReference type="InterPro" id="IPR023187">
    <property type="entry name" value="Tscrpt_reg_MarR-type_CS"/>
</dbReference>
<dbReference type="EMBL" id="JBHUEA010000003">
    <property type="protein sequence ID" value="MFD1720463.1"/>
    <property type="molecule type" value="Genomic_DNA"/>
</dbReference>
<name>A0ABW4LCH3_9MICO</name>
<dbReference type="SMART" id="SM00347">
    <property type="entry name" value="HTH_MARR"/>
    <property type="match status" value="1"/>
</dbReference>
<dbReference type="InterPro" id="IPR036390">
    <property type="entry name" value="WH_DNA-bd_sf"/>
</dbReference>
<proteinExistence type="predicted"/>
<dbReference type="PROSITE" id="PS01117">
    <property type="entry name" value="HTH_MARR_1"/>
    <property type="match status" value="1"/>
</dbReference>
<dbReference type="InterPro" id="IPR036388">
    <property type="entry name" value="WH-like_DNA-bd_sf"/>
</dbReference>
<keyword evidence="1" id="KW-0805">Transcription regulation</keyword>
<accession>A0ABW4LCH3</accession>
<dbReference type="Pfam" id="PF01047">
    <property type="entry name" value="MarR"/>
    <property type="match status" value="1"/>
</dbReference>
<organism evidence="5 6">
    <name type="scientific">Amnibacterium endophyticum</name>
    <dbReference type="NCBI Taxonomy" id="2109337"/>
    <lineage>
        <taxon>Bacteria</taxon>
        <taxon>Bacillati</taxon>
        <taxon>Actinomycetota</taxon>
        <taxon>Actinomycetes</taxon>
        <taxon>Micrococcales</taxon>
        <taxon>Microbacteriaceae</taxon>
        <taxon>Amnibacterium</taxon>
    </lineage>
</organism>
<dbReference type="Gene3D" id="1.10.10.10">
    <property type="entry name" value="Winged helix-like DNA-binding domain superfamily/Winged helix DNA-binding domain"/>
    <property type="match status" value="1"/>
</dbReference>
<protein>
    <submittedName>
        <fullName evidence="5">MarR family winged helix-turn-helix transcriptional regulator</fullName>
    </submittedName>
</protein>
<dbReference type="Proteomes" id="UP001597347">
    <property type="component" value="Unassembled WGS sequence"/>
</dbReference>
<evidence type="ECO:0000256" key="1">
    <source>
        <dbReference type="ARBA" id="ARBA00023015"/>
    </source>
</evidence>
<evidence type="ECO:0000256" key="2">
    <source>
        <dbReference type="ARBA" id="ARBA00023125"/>
    </source>
</evidence>
<comment type="caution">
    <text evidence="5">The sequence shown here is derived from an EMBL/GenBank/DDBJ whole genome shotgun (WGS) entry which is preliminary data.</text>
</comment>
<dbReference type="PRINTS" id="PR00598">
    <property type="entry name" value="HTHMARR"/>
</dbReference>
<dbReference type="InterPro" id="IPR039422">
    <property type="entry name" value="MarR/SlyA-like"/>
</dbReference>
<gene>
    <name evidence="5" type="ORF">ACFSBI_02780</name>
</gene>
<feature type="domain" description="HTH marR-type" evidence="4">
    <location>
        <begin position="9"/>
        <end position="142"/>
    </location>
</feature>